<feature type="domain" description="MacB-like periplasmic core" evidence="9">
    <location>
        <begin position="497"/>
        <end position="670"/>
    </location>
</feature>
<organism evidence="10 11">
    <name type="scientific">Candidatus Acidiferrum panamense</name>
    <dbReference type="NCBI Taxonomy" id="2741543"/>
    <lineage>
        <taxon>Bacteria</taxon>
        <taxon>Pseudomonadati</taxon>
        <taxon>Acidobacteriota</taxon>
        <taxon>Terriglobia</taxon>
        <taxon>Candidatus Acidiferrales</taxon>
        <taxon>Candidatus Acidiferrum</taxon>
    </lineage>
</organism>
<protein>
    <submittedName>
        <fullName evidence="10">ABC transporter permease</fullName>
    </submittedName>
</protein>
<keyword evidence="4 7" id="KW-1133">Transmembrane helix</keyword>
<evidence type="ECO:0000256" key="5">
    <source>
        <dbReference type="ARBA" id="ARBA00023136"/>
    </source>
</evidence>
<name>A0A7V8NN83_9BACT</name>
<comment type="subcellular location">
    <subcellularLocation>
        <location evidence="1">Cell membrane</location>
        <topology evidence="1">Multi-pass membrane protein</topology>
    </subcellularLocation>
</comment>
<keyword evidence="3 7" id="KW-0812">Transmembrane</keyword>
<dbReference type="AlphaFoldDB" id="A0A7V8NN83"/>
<dbReference type="Pfam" id="PF02687">
    <property type="entry name" value="FtsX"/>
    <property type="match status" value="1"/>
</dbReference>
<evidence type="ECO:0000256" key="1">
    <source>
        <dbReference type="ARBA" id="ARBA00004651"/>
    </source>
</evidence>
<dbReference type="InterPro" id="IPR025857">
    <property type="entry name" value="MacB_PCD"/>
</dbReference>
<evidence type="ECO:0000256" key="7">
    <source>
        <dbReference type="SAM" id="Phobius"/>
    </source>
</evidence>
<feature type="transmembrane region" description="Helical" evidence="7">
    <location>
        <begin position="490"/>
        <end position="513"/>
    </location>
</feature>
<dbReference type="InterPro" id="IPR003838">
    <property type="entry name" value="ABC3_permease_C"/>
</dbReference>
<keyword evidence="2" id="KW-1003">Cell membrane</keyword>
<feature type="domain" description="ABC3 transporter permease C-terminal" evidence="8">
    <location>
        <begin position="344"/>
        <end position="463"/>
    </location>
</feature>
<evidence type="ECO:0000256" key="3">
    <source>
        <dbReference type="ARBA" id="ARBA00022692"/>
    </source>
</evidence>
<evidence type="ECO:0000313" key="10">
    <source>
        <dbReference type="EMBL" id="MBA0084455.1"/>
    </source>
</evidence>
<evidence type="ECO:0000313" key="11">
    <source>
        <dbReference type="Proteomes" id="UP000567293"/>
    </source>
</evidence>
<feature type="transmembrane region" description="Helical" evidence="7">
    <location>
        <begin position="393"/>
        <end position="418"/>
    </location>
</feature>
<evidence type="ECO:0000256" key="2">
    <source>
        <dbReference type="ARBA" id="ARBA00022475"/>
    </source>
</evidence>
<feature type="transmembrane region" description="Helical" evidence="7">
    <location>
        <begin position="438"/>
        <end position="457"/>
    </location>
</feature>
<dbReference type="NCBIfam" id="TIGR03434">
    <property type="entry name" value="ADOP"/>
    <property type="match status" value="1"/>
</dbReference>
<accession>A0A7V8NN83</accession>
<dbReference type="InterPro" id="IPR050250">
    <property type="entry name" value="Macrolide_Exporter_MacB"/>
</dbReference>
<dbReference type="GO" id="GO:0005886">
    <property type="term" value="C:plasma membrane"/>
    <property type="evidence" value="ECO:0007669"/>
    <property type="project" value="UniProtKB-SubCell"/>
</dbReference>
<dbReference type="NCBIfam" id="NF038403">
    <property type="entry name" value="perm_prefix_1"/>
    <property type="match status" value="1"/>
</dbReference>
<feature type="domain" description="MacB-like periplasmic core" evidence="9">
    <location>
        <begin position="89"/>
        <end position="302"/>
    </location>
</feature>
<dbReference type="Proteomes" id="UP000567293">
    <property type="component" value="Unassembled WGS sequence"/>
</dbReference>
<keyword evidence="11" id="KW-1185">Reference proteome</keyword>
<feature type="non-terminal residue" evidence="10">
    <location>
        <position position="679"/>
    </location>
</feature>
<proteinExistence type="inferred from homology"/>
<dbReference type="Pfam" id="PF12704">
    <property type="entry name" value="MacB_PCD"/>
    <property type="match status" value="2"/>
</dbReference>
<dbReference type="PANTHER" id="PTHR30572:SF4">
    <property type="entry name" value="ABC TRANSPORTER PERMEASE YTRF"/>
    <property type="match status" value="1"/>
</dbReference>
<feature type="transmembrane region" description="Helical" evidence="7">
    <location>
        <begin position="86"/>
        <end position="109"/>
    </location>
</feature>
<evidence type="ECO:0000259" key="9">
    <source>
        <dbReference type="Pfam" id="PF12704"/>
    </source>
</evidence>
<gene>
    <name evidence="10" type="ORF">HRJ53_05630</name>
</gene>
<dbReference type="GO" id="GO:0022857">
    <property type="term" value="F:transmembrane transporter activity"/>
    <property type="evidence" value="ECO:0007669"/>
    <property type="project" value="TreeGrafter"/>
</dbReference>
<dbReference type="InterPro" id="IPR047928">
    <property type="entry name" value="Perm_prefix_1"/>
</dbReference>
<dbReference type="EMBL" id="JACDQQ010000551">
    <property type="protein sequence ID" value="MBA0084455.1"/>
    <property type="molecule type" value="Genomic_DNA"/>
</dbReference>
<evidence type="ECO:0000259" key="8">
    <source>
        <dbReference type="Pfam" id="PF02687"/>
    </source>
</evidence>
<evidence type="ECO:0000256" key="4">
    <source>
        <dbReference type="ARBA" id="ARBA00022989"/>
    </source>
</evidence>
<sequence length="679" mass="74656">MRVWFWRREARAAELDEEVRTHLDMATEARVERGASQKEAERAARREFGNVGLTKDVTRDVWGRRWLEDLMEDTLYGLRMLRKNPAFAATAILTLALGIGANTAIFSVVNTVLLRPLPYKDADRLVTVWGYNRARGFDTDQVSPLDFADWRSQNHVFEGMAAATDTQYTLTGEGEPELITAYSFSADYFHVLGTAPLLGRTFLPEEEEPGQNHVTVLSYSFWQKRFGGDRGLVGKDILLNGAPYTVVGVMPPAFQYPTFTELWTPFTVSAEAAQDRAYRYLRVMARLKPGVTIQQAQMEMNTIARRLASEYPKTNKDEDATTLISLRRTISGDIRAALLVLLCAVGFVLLIACANVGNLLLARATGRQREVAVRSALGAGRWRLVRQFLTESMLLGMAGGALGLALASWCTTALLTMFPPTVFNIRIPHLERIPMDRWVLGFALAVSVVTSVVFGWAPALHASAKASEPLKESGRGLAGAEEGTRLRSTLVVAEVAMSLILLTAAGLTLQSFVHLVGSSLGFNPDHVLTMRVLPPSSRYKTDEQGIAFIRQALSGIRSLPGVQAAGTVTFLPLSGWWGVRSVSLQGKSVPEDQRPIAPWNSVTPDYFRAMQIPLIKGRFFEERDDERAAPVAIIGQSLAKRLVPNADPLGKWLDVGGLKKPAEVVGVVADVYQLGPTSQ</sequence>
<comment type="similarity">
    <text evidence="6">Belongs to the ABC-4 integral membrane protein family.</text>
</comment>
<keyword evidence="5 7" id="KW-0472">Membrane</keyword>
<dbReference type="PANTHER" id="PTHR30572">
    <property type="entry name" value="MEMBRANE COMPONENT OF TRANSPORTER-RELATED"/>
    <property type="match status" value="1"/>
</dbReference>
<comment type="caution">
    <text evidence="10">The sequence shown here is derived from an EMBL/GenBank/DDBJ whole genome shotgun (WGS) entry which is preliminary data.</text>
</comment>
<evidence type="ECO:0000256" key="6">
    <source>
        <dbReference type="ARBA" id="ARBA00038076"/>
    </source>
</evidence>
<feature type="transmembrane region" description="Helical" evidence="7">
    <location>
        <begin position="336"/>
        <end position="361"/>
    </location>
</feature>
<reference evidence="10" key="1">
    <citation type="submission" date="2020-06" db="EMBL/GenBank/DDBJ databases">
        <title>Legume-microbial interactions unlock mineral nutrients during tropical forest succession.</title>
        <authorList>
            <person name="Epihov D.Z."/>
        </authorList>
    </citation>
    <scope>NUCLEOTIDE SEQUENCE [LARGE SCALE GENOMIC DNA]</scope>
    <source>
        <strain evidence="10">Pan2503</strain>
    </source>
</reference>
<dbReference type="InterPro" id="IPR017800">
    <property type="entry name" value="ADOP"/>
</dbReference>